<dbReference type="OrthoDB" id="9905409at2759"/>
<keyword evidence="3" id="KW-1185">Reference proteome</keyword>
<dbReference type="AlphaFoldDB" id="A0A2G9RS82"/>
<evidence type="ECO:0008006" key="4">
    <source>
        <dbReference type="Google" id="ProtNLM"/>
    </source>
</evidence>
<reference evidence="3" key="1">
    <citation type="journal article" date="2017" name="Nat. Commun.">
        <title>The North American bullfrog draft genome provides insight into hormonal regulation of long noncoding RNA.</title>
        <authorList>
            <person name="Hammond S.A."/>
            <person name="Warren R.L."/>
            <person name="Vandervalk B.P."/>
            <person name="Kucuk E."/>
            <person name="Khan H."/>
            <person name="Gibb E.A."/>
            <person name="Pandoh P."/>
            <person name="Kirk H."/>
            <person name="Zhao Y."/>
            <person name="Jones M."/>
            <person name="Mungall A.J."/>
            <person name="Coope R."/>
            <person name="Pleasance S."/>
            <person name="Moore R.A."/>
            <person name="Holt R.A."/>
            <person name="Round J.M."/>
            <person name="Ohora S."/>
            <person name="Walle B.V."/>
            <person name="Veldhoen N."/>
            <person name="Helbing C.C."/>
            <person name="Birol I."/>
        </authorList>
    </citation>
    <scope>NUCLEOTIDE SEQUENCE [LARGE SCALE GENOMIC DNA]</scope>
</reference>
<feature type="non-terminal residue" evidence="2">
    <location>
        <position position="1"/>
    </location>
</feature>
<gene>
    <name evidence="2" type="ORF">AB205_0160780</name>
</gene>
<evidence type="ECO:0000256" key="1">
    <source>
        <dbReference type="SAM" id="MobiDB-lite"/>
    </source>
</evidence>
<sequence>ARPLKNSSPPHISKKKWPSCRSTLGEYWGKVLCRVCIEGLVKEHSTEQSSDLAASVKELSSTFESFKVLFENFQPMQPPASPLPVQQDVAPGPLAGPSASEGLPGGTREAFKDHPDIASSDDSRESDGEKVNGESTRTSRYKLSLEEVSKRRKNHCLSMIRCNKVLESRRGGSFWSMRSWLMPSKRNGETQKGSLSFLEHLKRRFPFAEDEAAVWNRSPRLDAAFSQVSRKTDLAFEDMGVLADPIDKRMDSLLKKTWDSSLGNLKPAMAVTVVVHNMEHWLTHIKAHIEAGTAKETILSSFPMLLKGVAYIADASAESVRMSAGSSALANSVNRALWLKNWQGDNALKIKLAEPLSWEDLLFGLDLEAVLDRTADKKKAFPLKKKLWQQSKKTRLQKKFNFPRGESQKKVWTKNGRGRGGAIFRPPEQP</sequence>
<organism evidence="2 3">
    <name type="scientific">Aquarana catesbeiana</name>
    <name type="common">American bullfrog</name>
    <name type="synonym">Rana catesbeiana</name>
    <dbReference type="NCBI Taxonomy" id="8400"/>
    <lineage>
        <taxon>Eukaryota</taxon>
        <taxon>Metazoa</taxon>
        <taxon>Chordata</taxon>
        <taxon>Craniata</taxon>
        <taxon>Vertebrata</taxon>
        <taxon>Euteleostomi</taxon>
        <taxon>Amphibia</taxon>
        <taxon>Batrachia</taxon>
        <taxon>Anura</taxon>
        <taxon>Neobatrachia</taxon>
        <taxon>Ranoidea</taxon>
        <taxon>Ranidae</taxon>
        <taxon>Aquarana</taxon>
    </lineage>
</organism>
<protein>
    <recommendedName>
        <fullName evidence="4">Lamina-associated polypeptide 2 alpha C-terminal domain-containing protein</fullName>
    </recommendedName>
</protein>
<accession>A0A2G9RS82</accession>
<name>A0A2G9RS82_AQUCT</name>
<feature type="non-terminal residue" evidence="2">
    <location>
        <position position="430"/>
    </location>
</feature>
<evidence type="ECO:0000313" key="2">
    <source>
        <dbReference type="EMBL" id="PIO30776.1"/>
    </source>
</evidence>
<feature type="region of interest" description="Disordered" evidence="1">
    <location>
        <begin position="403"/>
        <end position="430"/>
    </location>
</feature>
<dbReference type="Gene3D" id="1.10.287.3160">
    <property type="match status" value="1"/>
</dbReference>
<feature type="region of interest" description="Disordered" evidence="1">
    <location>
        <begin position="78"/>
        <end position="138"/>
    </location>
</feature>
<dbReference type="EMBL" id="KV934831">
    <property type="protein sequence ID" value="PIO30776.1"/>
    <property type="molecule type" value="Genomic_DNA"/>
</dbReference>
<dbReference type="Proteomes" id="UP000228934">
    <property type="component" value="Unassembled WGS sequence"/>
</dbReference>
<proteinExistence type="predicted"/>
<feature type="compositionally biased region" description="Basic and acidic residues" evidence="1">
    <location>
        <begin position="109"/>
        <end position="132"/>
    </location>
</feature>
<evidence type="ECO:0000313" key="3">
    <source>
        <dbReference type="Proteomes" id="UP000228934"/>
    </source>
</evidence>